<keyword evidence="9" id="KW-1185">Reference proteome</keyword>
<name>A0ABP0FRD3_CLALP</name>
<evidence type="ECO:0000313" key="8">
    <source>
        <dbReference type="EMBL" id="CAK8680992.1"/>
    </source>
</evidence>
<feature type="domain" description="Yip1" evidence="7">
    <location>
        <begin position="111"/>
        <end position="277"/>
    </location>
</feature>
<evidence type="ECO:0000256" key="2">
    <source>
        <dbReference type="ARBA" id="ARBA00010596"/>
    </source>
</evidence>
<comment type="caution">
    <text evidence="8">The sequence shown here is derived from an EMBL/GenBank/DDBJ whole genome shotgun (WGS) entry which is preliminary data.</text>
</comment>
<feature type="transmembrane region" description="Helical" evidence="6">
    <location>
        <begin position="232"/>
        <end position="254"/>
    </location>
</feature>
<feature type="transmembrane region" description="Helical" evidence="6">
    <location>
        <begin position="261"/>
        <end position="284"/>
    </location>
</feature>
<sequence length="324" mass="36436">MRHRYNEIVIMSDSTPGLDFHETTGDKMWDMEGQIGQSTGAATLDVEKNEETHTFSKFPDSAVDIEEEDATDTSELIKQKKNPVWSFAYYQEFFDVDTSTVLYRIKGSMIPLPGKSFSHTYIGGKPDIFGPFWICATLVLSISVCGNLTTLFSHWADNGYSYKPEFELLPIAAIIIYSYTFLVPLLVKAFFWWRNSSTMLSVSQMICTYGYSLFVFIPASILFIVPYDVFDWIIVAAAICLSGTVILITLWPALRDDNKNFGIIVLIIIFLLHAGMAISLRLYFFSSMDQVPADRAANATTEIVKQVSTKSVIPNPPISRQPGE</sequence>
<dbReference type="InterPro" id="IPR039765">
    <property type="entry name" value="Yip5/YIPF1/YIPF2"/>
</dbReference>
<accession>A0ABP0FRD3</accession>
<evidence type="ECO:0000256" key="5">
    <source>
        <dbReference type="ARBA" id="ARBA00023136"/>
    </source>
</evidence>
<comment type="subcellular location">
    <subcellularLocation>
        <location evidence="6">Golgi apparatus membrane</location>
        <topology evidence="6">Multi-pass membrane protein</topology>
    </subcellularLocation>
    <subcellularLocation>
        <location evidence="1">Membrane</location>
        <topology evidence="1">Multi-pass membrane protein</topology>
    </subcellularLocation>
</comment>
<dbReference type="InterPro" id="IPR006977">
    <property type="entry name" value="Yip1_dom"/>
</dbReference>
<dbReference type="PANTHER" id="PTHR12822">
    <property type="entry name" value="PROTEIN YIPF"/>
    <property type="match status" value="1"/>
</dbReference>
<evidence type="ECO:0000256" key="4">
    <source>
        <dbReference type="ARBA" id="ARBA00022989"/>
    </source>
</evidence>
<keyword evidence="4 6" id="KW-1133">Transmembrane helix</keyword>
<keyword evidence="3 6" id="KW-0812">Transmembrane</keyword>
<feature type="transmembrane region" description="Helical" evidence="6">
    <location>
        <begin position="168"/>
        <end position="193"/>
    </location>
</feature>
<feature type="transmembrane region" description="Helical" evidence="6">
    <location>
        <begin position="132"/>
        <end position="156"/>
    </location>
</feature>
<dbReference type="PANTHER" id="PTHR12822:SF2">
    <property type="entry name" value="PROTEIN YIPF"/>
    <property type="match status" value="1"/>
</dbReference>
<dbReference type="EMBL" id="CAWYQH010000079">
    <property type="protein sequence ID" value="CAK8680992.1"/>
    <property type="molecule type" value="Genomic_DNA"/>
</dbReference>
<evidence type="ECO:0000256" key="1">
    <source>
        <dbReference type="ARBA" id="ARBA00004141"/>
    </source>
</evidence>
<dbReference type="Proteomes" id="UP001642483">
    <property type="component" value="Unassembled WGS sequence"/>
</dbReference>
<gene>
    <name evidence="8" type="ORF">CVLEPA_LOCUS11216</name>
</gene>
<dbReference type="Pfam" id="PF04893">
    <property type="entry name" value="Yip1"/>
    <property type="match status" value="1"/>
</dbReference>
<feature type="transmembrane region" description="Helical" evidence="6">
    <location>
        <begin position="205"/>
        <end position="226"/>
    </location>
</feature>
<reference evidence="8 9" key="1">
    <citation type="submission" date="2024-02" db="EMBL/GenBank/DDBJ databases">
        <authorList>
            <person name="Daric V."/>
            <person name="Darras S."/>
        </authorList>
    </citation>
    <scope>NUCLEOTIDE SEQUENCE [LARGE SCALE GENOMIC DNA]</scope>
</reference>
<protein>
    <recommendedName>
        <fullName evidence="6">Protein YIPF</fullName>
    </recommendedName>
</protein>
<keyword evidence="5 6" id="KW-0472">Membrane</keyword>
<evidence type="ECO:0000256" key="6">
    <source>
        <dbReference type="RuleBase" id="RU361264"/>
    </source>
</evidence>
<evidence type="ECO:0000256" key="3">
    <source>
        <dbReference type="ARBA" id="ARBA00022692"/>
    </source>
</evidence>
<proteinExistence type="inferred from homology"/>
<evidence type="ECO:0000313" key="9">
    <source>
        <dbReference type="Proteomes" id="UP001642483"/>
    </source>
</evidence>
<evidence type="ECO:0000259" key="7">
    <source>
        <dbReference type="Pfam" id="PF04893"/>
    </source>
</evidence>
<organism evidence="8 9">
    <name type="scientific">Clavelina lepadiformis</name>
    <name type="common">Light-bulb sea squirt</name>
    <name type="synonym">Ascidia lepadiformis</name>
    <dbReference type="NCBI Taxonomy" id="159417"/>
    <lineage>
        <taxon>Eukaryota</taxon>
        <taxon>Metazoa</taxon>
        <taxon>Chordata</taxon>
        <taxon>Tunicata</taxon>
        <taxon>Ascidiacea</taxon>
        <taxon>Aplousobranchia</taxon>
        <taxon>Clavelinidae</taxon>
        <taxon>Clavelina</taxon>
    </lineage>
</organism>
<comment type="similarity">
    <text evidence="2 6">Belongs to the YIP1 family.</text>
</comment>